<dbReference type="AlphaFoldDB" id="A0A7I9XVQ4"/>
<accession>A0A7I9XVQ4</accession>
<dbReference type="InterPro" id="IPR029058">
    <property type="entry name" value="AB_hydrolase_fold"/>
</dbReference>
<gene>
    <name evidence="2" type="ORF">MBOT_12360</name>
</gene>
<feature type="domain" description="PE-PPE" evidence="1">
    <location>
        <begin position="109"/>
        <end position="326"/>
    </location>
</feature>
<sequence>MFGCKPHSLVCSLGLGLLTTTGVLAFTALMNPPLAHGDPASEPADPTTIGLVMGGSGIPLPDYNVPGYVQAANTLYIHPNFPDTTYPAPYENGLFTPEYPELSMPFSLNYPTATTGPLAGFPALSTSMGQGMLIVDNAIATNTAAGDASTVFGYSQSATIASLVMEQLDPTGTPKPDAGLQFVLIGDPSAPNGGILERFDGFAVPSLGISFDGATPADDFPTDIYTLEYDGYADFPRYPIDFLADLNAVLGTISLHGIYLELTPEEVATATLLPGSQALGADTLTNYYMIDETPPLVAVLSDVPVVGKPLAALFGPDLTVLINLGYGPGNLGYSLPANVPTEFGLFPDVSPITVAGELAAGAQQGISAFSNDLATVSLPALVSGVSATVDPALSLPSMTDLVTAVSAGLSDPATTLTDVTNALSSAGESLATLAMQTTDIVNAAVISLSGYDISLFDANLNNPIDAIGLPIAADTGLLTLVASIELELVYQAVTATISTMTAVVP</sequence>
<evidence type="ECO:0000259" key="1">
    <source>
        <dbReference type="Pfam" id="PF08237"/>
    </source>
</evidence>
<dbReference type="EMBL" id="BLKW01000002">
    <property type="protein sequence ID" value="GFG73871.1"/>
    <property type="molecule type" value="Genomic_DNA"/>
</dbReference>
<organism evidence="2 3">
    <name type="scientific">Mycobacterium botniense</name>
    <dbReference type="NCBI Taxonomy" id="84962"/>
    <lineage>
        <taxon>Bacteria</taxon>
        <taxon>Bacillati</taxon>
        <taxon>Actinomycetota</taxon>
        <taxon>Actinomycetes</taxon>
        <taxon>Mycobacteriales</taxon>
        <taxon>Mycobacteriaceae</taxon>
        <taxon>Mycobacterium</taxon>
    </lineage>
</organism>
<keyword evidence="3" id="KW-1185">Reference proteome</keyword>
<reference evidence="2 3" key="1">
    <citation type="journal article" date="2019" name="Emerg. Microbes Infect.">
        <title>Comprehensive subspecies identification of 175 nontuberculous mycobacteria species based on 7547 genomic profiles.</title>
        <authorList>
            <person name="Matsumoto Y."/>
            <person name="Kinjo T."/>
            <person name="Motooka D."/>
            <person name="Nabeya D."/>
            <person name="Jung N."/>
            <person name="Uechi K."/>
            <person name="Horii T."/>
            <person name="Iida T."/>
            <person name="Fujita J."/>
            <person name="Nakamura S."/>
        </authorList>
    </citation>
    <scope>NUCLEOTIDE SEQUENCE [LARGE SCALE GENOMIC DNA]</scope>
    <source>
        <strain evidence="2 3">JCM 17322</strain>
    </source>
</reference>
<dbReference type="InterPro" id="IPR013228">
    <property type="entry name" value="PE-PPE_C"/>
</dbReference>
<dbReference type="Pfam" id="PF08237">
    <property type="entry name" value="PE-PPE"/>
    <property type="match status" value="1"/>
</dbReference>
<evidence type="ECO:0000313" key="2">
    <source>
        <dbReference type="EMBL" id="GFG73871.1"/>
    </source>
</evidence>
<proteinExistence type="predicted"/>
<dbReference type="Proteomes" id="UP000465361">
    <property type="component" value="Unassembled WGS sequence"/>
</dbReference>
<dbReference type="Gene3D" id="3.40.50.1820">
    <property type="entry name" value="alpha/beta hydrolase"/>
    <property type="match status" value="1"/>
</dbReference>
<protein>
    <recommendedName>
        <fullName evidence="1">PE-PPE domain-containing protein</fullName>
    </recommendedName>
</protein>
<evidence type="ECO:0000313" key="3">
    <source>
        <dbReference type="Proteomes" id="UP000465361"/>
    </source>
</evidence>
<comment type="caution">
    <text evidence="2">The sequence shown here is derived from an EMBL/GenBank/DDBJ whole genome shotgun (WGS) entry which is preliminary data.</text>
</comment>
<name>A0A7I9XVQ4_9MYCO</name>